<keyword evidence="2" id="KW-1133">Transmembrane helix</keyword>
<dbReference type="SUPFAM" id="SSF56601">
    <property type="entry name" value="beta-lactamase/transpeptidase-like"/>
    <property type="match status" value="1"/>
</dbReference>
<protein>
    <submittedName>
        <fullName evidence="3">Uncharacterized protein</fullName>
    </submittedName>
</protein>
<feature type="transmembrane region" description="Helical" evidence="2">
    <location>
        <begin position="29"/>
        <end position="49"/>
    </location>
</feature>
<dbReference type="InterPro" id="IPR012338">
    <property type="entry name" value="Beta-lactam/transpept-like"/>
</dbReference>
<sequence>MLYGRGVASWNEDGTDGTDGQGRGGTGGLWTLGAILLLILSVTVFVTALNSGSSSESSADREQSALESAAAEASRPTAQEQAEDTTRRIEAVVNDISGRFDARVGISLRAGGGVVHAGESGDLHAWSTAKVPIAYAAVQNALDAGEDPAVLADDLTSALTQSDNDAALRLWESLGTDEQSSAAVDGVFRQAGDPTDAEGDRNREDYEGFGDIHWTLDNQVIFANRMACLPGAEQVLDQMGHVVDEHRDGLGQLPGARFKGGWGDENDGTYLFREFGLVGEADHQVPVAFTIVPGDATDGTAREASAALAEALAPVITDLGAEGGVAECQVPASVPPSV</sequence>
<evidence type="ECO:0000256" key="2">
    <source>
        <dbReference type="SAM" id="Phobius"/>
    </source>
</evidence>
<feature type="compositionally biased region" description="Low complexity" evidence="1">
    <location>
        <begin position="65"/>
        <end position="74"/>
    </location>
</feature>
<gene>
    <name evidence="3" type="ORF">CVAR292_00385</name>
</gene>
<evidence type="ECO:0000256" key="1">
    <source>
        <dbReference type="SAM" id="MobiDB-lite"/>
    </source>
</evidence>
<accession>A0A0X8XUU8</accession>
<dbReference type="Proteomes" id="UP000182498">
    <property type="component" value="Unassembled WGS sequence"/>
</dbReference>
<evidence type="ECO:0000313" key="3">
    <source>
        <dbReference type="EMBL" id="CUU65073.1"/>
    </source>
</evidence>
<organism evidence="3 4">
    <name type="scientific">Corynebacterium variabile</name>
    <dbReference type="NCBI Taxonomy" id="1727"/>
    <lineage>
        <taxon>Bacteria</taxon>
        <taxon>Bacillati</taxon>
        <taxon>Actinomycetota</taxon>
        <taxon>Actinomycetes</taxon>
        <taxon>Mycobacteriales</taxon>
        <taxon>Corynebacteriaceae</taxon>
        <taxon>Corynebacterium</taxon>
    </lineage>
</organism>
<dbReference type="Gene3D" id="3.40.710.10">
    <property type="entry name" value="DD-peptidase/beta-lactamase superfamily"/>
    <property type="match status" value="1"/>
</dbReference>
<dbReference type="AlphaFoldDB" id="A0A0X8XUU8"/>
<keyword evidence="2" id="KW-0812">Transmembrane</keyword>
<reference evidence="4" key="1">
    <citation type="submission" date="2015-11" db="EMBL/GenBank/DDBJ databases">
        <authorList>
            <person name="Dugat-Bony E."/>
        </authorList>
    </citation>
    <scope>NUCLEOTIDE SEQUENCE [LARGE SCALE GENOMIC DNA]</scope>
    <source>
        <strain evidence="4">Mu292</strain>
    </source>
</reference>
<keyword evidence="2" id="KW-0472">Membrane</keyword>
<dbReference type="EMBL" id="FAUH01000002">
    <property type="protein sequence ID" value="CUU65073.1"/>
    <property type="molecule type" value="Genomic_DNA"/>
</dbReference>
<feature type="region of interest" description="Disordered" evidence="1">
    <location>
        <begin position="52"/>
        <end position="86"/>
    </location>
</feature>
<evidence type="ECO:0000313" key="4">
    <source>
        <dbReference type="Proteomes" id="UP000182498"/>
    </source>
</evidence>
<dbReference type="OrthoDB" id="3729831at2"/>
<keyword evidence="4" id="KW-1185">Reference proteome</keyword>
<feature type="region of interest" description="Disordered" evidence="1">
    <location>
        <begin position="1"/>
        <end position="22"/>
    </location>
</feature>
<name>A0A0X8XUU8_9CORY</name>
<feature type="region of interest" description="Disordered" evidence="1">
    <location>
        <begin position="182"/>
        <end position="204"/>
    </location>
</feature>
<proteinExistence type="predicted"/>